<dbReference type="SUPFAM" id="SSF55961">
    <property type="entry name" value="Bet v1-like"/>
    <property type="match status" value="1"/>
</dbReference>
<dbReference type="Proteomes" id="UP000008366">
    <property type="component" value="Unassembled WGS sequence"/>
</dbReference>
<dbReference type="RefSeq" id="WP_006594060.1">
    <property type="nucleotide sequence ID" value="NZ_BAHD01000073.1"/>
</dbReference>
<dbReference type="STRING" id="1184609.KILIM_073_00080"/>
<name>K6VMS4_9MICO</name>
<dbReference type="eggNOG" id="COG3832">
    <property type="taxonomic scope" value="Bacteria"/>
</dbReference>
<evidence type="ECO:0000313" key="2">
    <source>
        <dbReference type="Proteomes" id="UP000008366"/>
    </source>
</evidence>
<evidence type="ECO:0000313" key="1">
    <source>
        <dbReference type="EMBL" id="GAB97528.1"/>
    </source>
</evidence>
<organism evidence="1 2">
    <name type="scientific">Kineosphaera limosa NBRC 100340</name>
    <dbReference type="NCBI Taxonomy" id="1184609"/>
    <lineage>
        <taxon>Bacteria</taxon>
        <taxon>Bacillati</taxon>
        <taxon>Actinomycetota</taxon>
        <taxon>Actinomycetes</taxon>
        <taxon>Micrococcales</taxon>
        <taxon>Dermatophilaceae</taxon>
        <taxon>Kineosphaera</taxon>
    </lineage>
</organism>
<keyword evidence="2" id="KW-1185">Reference proteome</keyword>
<dbReference type="Gene3D" id="3.30.530.20">
    <property type="match status" value="1"/>
</dbReference>
<evidence type="ECO:0008006" key="3">
    <source>
        <dbReference type="Google" id="ProtNLM"/>
    </source>
</evidence>
<dbReference type="AlphaFoldDB" id="K6VMS4"/>
<gene>
    <name evidence="1" type="ORF">KILIM_073_00080</name>
</gene>
<dbReference type="EMBL" id="BAHD01000073">
    <property type="protein sequence ID" value="GAB97528.1"/>
    <property type="molecule type" value="Genomic_DNA"/>
</dbReference>
<comment type="caution">
    <text evidence="1">The sequence shown here is derived from an EMBL/GenBank/DDBJ whole genome shotgun (WGS) entry which is preliminary data.</text>
</comment>
<proteinExistence type="predicted"/>
<reference evidence="1 2" key="1">
    <citation type="submission" date="2012-08" db="EMBL/GenBank/DDBJ databases">
        <title>Whole genome shotgun sequence of Kineosphaera limosa NBRC 100340.</title>
        <authorList>
            <person name="Yoshida I."/>
            <person name="Isaki S."/>
            <person name="Hosoyama A."/>
            <person name="Tsuchikane K."/>
            <person name="Katsumata H."/>
            <person name="Ando Y."/>
            <person name="Ohji S."/>
            <person name="Hamada M."/>
            <person name="Tamura T."/>
            <person name="Yamazoe A."/>
            <person name="Yamazaki S."/>
            <person name="Fujita N."/>
        </authorList>
    </citation>
    <scope>NUCLEOTIDE SEQUENCE [LARGE SCALE GENOMIC DNA]</scope>
    <source>
        <strain evidence="1 2">NBRC 100340</strain>
    </source>
</reference>
<sequence>MTRPKVEVMEHSIEQVDRGERRVAYCARVHADAHELWAMLANPHRHHEVDGSGTVKPTVIGPRELILGDRFRVDMAMYGIPYSITSTVTDLVPGAVVEWRHPGGHRWRWEFEPVDDGATLVTEIFDYTGSPGPVAAALERLKRPARNADSIRESLANLQRRFGG</sequence>
<accession>K6VMS4</accession>
<dbReference type="InterPro" id="IPR019587">
    <property type="entry name" value="Polyketide_cyclase/dehydratase"/>
</dbReference>
<dbReference type="Pfam" id="PF10604">
    <property type="entry name" value="Polyketide_cyc2"/>
    <property type="match status" value="1"/>
</dbReference>
<protein>
    <recommendedName>
        <fullName evidence="3">Polyketide cyclase/dehydrase</fullName>
    </recommendedName>
</protein>
<dbReference type="InterPro" id="IPR023393">
    <property type="entry name" value="START-like_dom_sf"/>
</dbReference>